<dbReference type="SUPFAM" id="SSF50978">
    <property type="entry name" value="WD40 repeat-like"/>
    <property type="match status" value="1"/>
</dbReference>
<evidence type="ECO:0000313" key="5">
    <source>
        <dbReference type="Proteomes" id="UP001497392"/>
    </source>
</evidence>
<organism evidence="4 5">
    <name type="scientific">Coccomyxa viridis</name>
    <dbReference type="NCBI Taxonomy" id="1274662"/>
    <lineage>
        <taxon>Eukaryota</taxon>
        <taxon>Viridiplantae</taxon>
        <taxon>Chlorophyta</taxon>
        <taxon>core chlorophytes</taxon>
        <taxon>Trebouxiophyceae</taxon>
        <taxon>Trebouxiophyceae incertae sedis</taxon>
        <taxon>Coccomyxaceae</taxon>
        <taxon>Coccomyxa</taxon>
    </lineage>
</organism>
<dbReference type="Pfam" id="PF00085">
    <property type="entry name" value="Thioredoxin"/>
    <property type="match status" value="1"/>
</dbReference>
<evidence type="ECO:0000256" key="2">
    <source>
        <dbReference type="SAM" id="MobiDB-lite"/>
    </source>
</evidence>
<dbReference type="Proteomes" id="UP001497392">
    <property type="component" value="Unassembled WGS sequence"/>
</dbReference>
<dbReference type="Gene3D" id="2.130.10.10">
    <property type="entry name" value="YVTN repeat-like/Quinoprotein amine dehydrogenase"/>
    <property type="match status" value="1"/>
</dbReference>
<feature type="region of interest" description="Disordered" evidence="2">
    <location>
        <begin position="153"/>
        <end position="183"/>
    </location>
</feature>
<reference evidence="4 5" key="1">
    <citation type="submission" date="2024-06" db="EMBL/GenBank/DDBJ databases">
        <authorList>
            <person name="Kraege A."/>
            <person name="Thomma B."/>
        </authorList>
    </citation>
    <scope>NUCLEOTIDE SEQUENCE [LARGE SCALE GENOMIC DNA]</scope>
</reference>
<feature type="domain" description="Thioredoxin" evidence="3">
    <location>
        <begin position="825"/>
        <end position="937"/>
    </location>
</feature>
<evidence type="ECO:0000259" key="3">
    <source>
        <dbReference type="PROSITE" id="PS51352"/>
    </source>
</evidence>
<dbReference type="CDD" id="cd02947">
    <property type="entry name" value="TRX_family"/>
    <property type="match status" value="1"/>
</dbReference>
<dbReference type="InterPro" id="IPR013766">
    <property type="entry name" value="Thioredoxin_domain"/>
</dbReference>
<proteinExistence type="predicted"/>
<dbReference type="InterPro" id="IPR017937">
    <property type="entry name" value="Thioredoxin_CS"/>
</dbReference>
<keyword evidence="5" id="KW-1185">Reference proteome</keyword>
<keyword evidence="1" id="KW-1015">Disulfide bond</keyword>
<feature type="compositionally biased region" description="Polar residues" evidence="2">
    <location>
        <begin position="44"/>
        <end position="54"/>
    </location>
</feature>
<dbReference type="PANTHER" id="PTHR45663">
    <property type="entry name" value="GEO12009P1"/>
    <property type="match status" value="1"/>
</dbReference>
<evidence type="ECO:0000256" key="1">
    <source>
        <dbReference type="ARBA" id="ARBA00023157"/>
    </source>
</evidence>
<dbReference type="PRINTS" id="PR00421">
    <property type="entry name" value="THIOREDOXIN"/>
</dbReference>
<sequence length="944" mass="100553">MDSRWHLLEPRETDPQDVISAKLLQLERLVQICETRLKQRDELPQSSTRASPVEQQPLADEANTISQHVVGTADSAESPFRIKKKDAQPKKGALGFRPLRSSSKPNVPTEKAGGTALPTGMPEPAHNPRPWGRLQLQQHGTKVALSAQHLQQLPDSGPRAQPGLSPLQEMSTNSSGWLAPERPRGFQGKLRLRKNRSGTGALKRGLPAAASGQPSLQAFSEAASAPAHPVQVTADATRVEQDADPAGDGMTAVASSPLEFPGDRVHAIEGAAQDLVDITPEQPQWRSKQSSRLQQLAESAPARRHAGSGRLPLVQQLLTHPLQQPQQPGDPTQKQHSPEQHIDSMSLSLEHPQGQQNFKSGSSIAISRLQGNSSSSGSLQRLGAAAFVPETCAQACEAVPDTPDCRPSKQSLSLHSLVRETPLNTVHLQQESLAEHRHRATLHGNSEAVNMHGSEDAHMGRRCAVRGAHNTEDSSCRQDTSAASDIDERRAIHGSRYYFGKPVVSALASLCGRCIAVCLKEQSSASCSVQVWSMQEESRALGALLLSARGSLKAGIATSHNLQQMLAVSSVGNRVLVAASAVLALEGCGKSCVSVLAKAEHSLQPETLSLPTQQETTCVCLSPAGHLFAAGQGGHVHCWSLGDMPLQAAPPCQQLPAASFGGIKFPDIQHLESAGKDCILGCSSIGSVALWNFARGELLMARQEAGHLLHGLKCLPSACLPQLAGQPPGKRPVAALALAQRRSSGSGAGLQQRLALALMWPEQIAVSVMSEAEAVTHFAVAGMYGGLALASGVVRLVDLQKGTRQLEYGGMHGIRGFAAAGPNALMIVRSVLDVTEDSFEAEVLKADVPVLVDFWATWCGPCKLIAPLLGQLEKEFEGGLKIVKVEADPCPNLVEKYKVYGLPTLVLFKDGEVVKGSQKEGALGKPVILKYLESYGVQLPQTAK</sequence>
<name>A0ABP1FFJ9_9CHLO</name>
<protein>
    <submittedName>
        <fullName evidence="4">G369 protein</fullName>
    </submittedName>
</protein>
<dbReference type="PROSITE" id="PS00194">
    <property type="entry name" value="THIOREDOXIN_1"/>
    <property type="match status" value="1"/>
</dbReference>
<feature type="region of interest" description="Disordered" evidence="2">
    <location>
        <begin position="38"/>
        <end position="132"/>
    </location>
</feature>
<feature type="region of interest" description="Disordered" evidence="2">
    <location>
        <begin position="282"/>
        <end position="308"/>
    </location>
</feature>
<dbReference type="InterPro" id="IPR036322">
    <property type="entry name" value="WD40_repeat_dom_sf"/>
</dbReference>
<dbReference type="InterPro" id="IPR036249">
    <property type="entry name" value="Thioredoxin-like_sf"/>
</dbReference>
<gene>
    <name evidence="4" type="primary">g369</name>
    <name evidence="4" type="ORF">VP750_LOCUS323</name>
</gene>
<dbReference type="Gene3D" id="3.40.30.10">
    <property type="entry name" value="Glutaredoxin"/>
    <property type="match status" value="1"/>
</dbReference>
<dbReference type="EMBL" id="CAXHTA020000001">
    <property type="protein sequence ID" value="CAL5218664.1"/>
    <property type="molecule type" value="Genomic_DNA"/>
</dbReference>
<comment type="caution">
    <text evidence="4">The sequence shown here is derived from an EMBL/GenBank/DDBJ whole genome shotgun (WGS) entry which is preliminary data.</text>
</comment>
<dbReference type="PROSITE" id="PS51352">
    <property type="entry name" value="THIOREDOXIN_2"/>
    <property type="match status" value="1"/>
</dbReference>
<accession>A0ABP1FFJ9</accession>
<dbReference type="PANTHER" id="PTHR45663:SF22">
    <property type="entry name" value="THIOREDOXIN X, CHLOROPLASTIC"/>
    <property type="match status" value="1"/>
</dbReference>
<evidence type="ECO:0000313" key="4">
    <source>
        <dbReference type="EMBL" id="CAL5218664.1"/>
    </source>
</evidence>
<feature type="compositionally biased region" description="Polar residues" evidence="2">
    <location>
        <begin position="282"/>
        <end position="297"/>
    </location>
</feature>
<feature type="region of interest" description="Disordered" evidence="2">
    <location>
        <begin position="198"/>
        <end position="229"/>
    </location>
</feature>
<feature type="region of interest" description="Disordered" evidence="2">
    <location>
        <begin position="322"/>
        <end position="341"/>
    </location>
</feature>
<dbReference type="SUPFAM" id="SSF52833">
    <property type="entry name" value="Thioredoxin-like"/>
    <property type="match status" value="1"/>
</dbReference>
<dbReference type="InterPro" id="IPR015943">
    <property type="entry name" value="WD40/YVTN_repeat-like_dom_sf"/>
</dbReference>